<accession>A0A938WK34</accession>
<dbReference type="GO" id="GO:0016020">
    <property type="term" value="C:membrane"/>
    <property type="evidence" value="ECO:0007669"/>
    <property type="project" value="UniProtKB-SubCell"/>
</dbReference>
<comment type="similarity">
    <text evidence="2">Belongs to the cation diffusion facilitator (CDF) transporter (TC 2.A.4) family.</text>
</comment>
<gene>
    <name evidence="11" type="ORF">H6B30_00810</name>
</gene>
<dbReference type="InterPro" id="IPR002524">
    <property type="entry name" value="Cation_efflux"/>
</dbReference>
<dbReference type="InterPro" id="IPR058533">
    <property type="entry name" value="Cation_efflux_TM"/>
</dbReference>
<dbReference type="EMBL" id="JACJJL010000001">
    <property type="protein sequence ID" value="MBM6660307.1"/>
    <property type="molecule type" value="Genomic_DNA"/>
</dbReference>
<dbReference type="Gene3D" id="1.20.1510.10">
    <property type="entry name" value="Cation efflux protein transmembrane domain"/>
    <property type="match status" value="1"/>
</dbReference>
<feature type="transmembrane region" description="Helical" evidence="8">
    <location>
        <begin position="82"/>
        <end position="103"/>
    </location>
</feature>
<evidence type="ECO:0000256" key="5">
    <source>
        <dbReference type="ARBA" id="ARBA00022989"/>
    </source>
</evidence>
<evidence type="ECO:0000313" key="11">
    <source>
        <dbReference type="EMBL" id="MBM6660307.1"/>
    </source>
</evidence>
<dbReference type="InterPro" id="IPR036837">
    <property type="entry name" value="Cation_efflux_CTD_sf"/>
</dbReference>
<name>A0A938WK34_9BACT</name>
<evidence type="ECO:0000256" key="8">
    <source>
        <dbReference type="SAM" id="Phobius"/>
    </source>
</evidence>
<evidence type="ECO:0000256" key="7">
    <source>
        <dbReference type="SAM" id="MobiDB-lite"/>
    </source>
</evidence>
<dbReference type="GO" id="GO:0008324">
    <property type="term" value="F:monoatomic cation transmembrane transporter activity"/>
    <property type="evidence" value="ECO:0007669"/>
    <property type="project" value="InterPro"/>
</dbReference>
<evidence type="ECO:0000256" key="2">
    <source>
        <dbReference type="ARBA" id="ARBA00008114"/>
    </source>
</evidence>
<keyword evidence="12" id="KW-1185">Reference proteome</keyword>
<evidence type="ECO:0000259" key="9">
    <source>
        <dbReference type="Pfam" id="PF01545"/>
    </source>
</evidence>
<dbReference type="SUPFAM" id="SSF161111">
    <property type="entry name" value="Cation efflux protein transmembrane domain-like"/>
    <property type="match status" value="1"/>
</dbReference>
<dbReference type="AlphaFoldDB" id="A0A938WK34"/>
<feature type="transmembrane region" description="Helical" evidence="8">
    <location>
        <begin position="115"/>
        <end position="132"/>
    </location>
</feature>
<sequence>MNTNGRERAIRNVTLAGSAINVGLVVFKFVSGIVGCSAAMIADAVHSLSDLLTDAVVLVFVHISEKPQDKDHDYGHGKYETMASSIIGIALLLVGAAICYDGVRRIASVVHGHALEQPGFIALVAALLSIALKEWAYRFTARVGRRLGSPAVIANAWHHRSDALSSVGTAVGIGGAIVLGSHWAVLDPIAAVVVSLLIMQQALKQIRESSDELLEKSLPDDTEKLITDIVMQEPGVSDIHNLCTRRIGSAVAMEMHIRMPGQMTLADSHAHASAIERRLRSEFGPRTHISLHVEPAKGDGADGGGAQRA</sequence>
<dbReference type="PANTHER" id="PTHR43840:SF15">
    <property type="entry name" value="MITOCHONDRIAL METAL TRANSPORTER 1-RELATED"/>
    <property type="match status" value="1"/>
</dbReference>
<feature type="transmembrane region" description="Helical" evidence="8">
    <location>
        <begin position="170"/>
        <end position="198"/>
    </location>
</feature>
<evidence type="ECO:0000259" key="10">
    <source>
        <dbReference type="Pfam" id="PF16916"/>
    </source>
</evidence>
<keyword evidence="5 8" id="KW-1133">Transmembrane helix</keyword>
<dbReference type="Pfam" id="PF16916">
    <property type="entry name" value="ZT_dimer"/>
    <property type="match status" value="1"/>
</dbReference>
<dbReference type="FunFam" id="1.20.1510.10:FF:000006">
    <property type="entry name" value="Divalent cation efflux transporter"/>
    <property type="match status" value="1"/>
</dbReference>
<dbReference type="Gene3D" id="3.30.70.1350">
    <property type="entry name" value="Cation efflux protein, cytoplasmic domain"/>
    <property type="match status" value="1"/>
</dbReference>
<comment type="caution">
    <text evidence="11">The sequence shown here is derived from an EMBL/GenBank/DDBJ whole genome shotgun (WGS) entry which is preliminary data.</text>
</comment>
<reference evidence="11 12" key="1">
    <citation type="journal article" date="2021" name="Sci. Rep.">
        <title>The distribution of antibiotic resistance genes in chicken gut microbiota commensals.</title>
        <authorList>
            <person name="Juricova H."/>
            <person name="Matiasovicova J."/>
            <person name="Kubasova T."/>
            <person name="Cejkova D."/>
            <person name="Rychlik I."/>
        </authorList>
    </citation>
    <scope>NUCLEOTIDE SEQUENCE [LARGE SCALE GENOMIC DNA]</scope>
    <source>
        <strain evidence="11 12">An819</strain>
    </source>
</reference>
<feature type="transmembrane region" description="Helical" evidence="8">
    <location>
        <begin position="20"/>
        <end position="42"/>
    </location>
</feature>
<evidence type="ECO:0000256" key="3">
    <source>
        <dbReference type="ARBA" id="ARBA00022448"/>
    </source>
</evidence>
<dbReference type="NCBIfam" id="TIGR01297">
    <property type="entry name" value="CDF"/>
    <property type="match status" value="1"/>
</dbReference>
<evidence type="ECO:0000256" key="6">
    <source>
        <dbReference type="ARBA" id="ARBA00023136"/>
    </source>
</evidence>
<feature type="domain" description="Cation efflux protein cytoplasmic" evidence="10">
    <location>
        <begin position="218"/>
        <end position="295"/>
    </location>
</feature>
<dbReference type="Proteomes" id="UP000764045">
    <property type="component" value="Unassembled WGS sequence"/>
</dbReference>
<dbReference type="InterPro" id="IPR027470">
    <property type="entry name" value="Cation_efflux_CTD"/>
</dbReference>
<evidence type="ECO:0000256" key="1">
    <source>
        <dbReference type="ARBA" id="ARBA00004141"/>
    </source>
</evidence>
<organism evidence="11 12">
    <name type="scientific">Marseilla massiliensis</name>
    <dbReference type="NCBI Taxonomy" id="1841864"/>
    <lineage>
        <taxon>Bacteria</taxon>
        <taxon>Pseudomonadati</taxon>
        <taxon>Bacteroidota</taxon>
        <taxon>Bacteroidia</taxon>
        <taxon>Bacteroidales</taxon>
        <taxon>Prevotellaceae</taxon>
        <taxon>Marseilla</taxon>
    </lineage>
</organism>
<keyword evidence="3" id="KW-0813">Transport</keyword>
<protein>
    <submittedName>
        <fullName evidence="11">Cation transporter</fullName>
    </submittedName>
</protein>
<feature type="region of interest" description="Disordered" evidence="7">
    <location>
        <begin position="286"/>
        <end position="309"/>
    </location>
</feature>
<dbReference type="PANTHER" id="PTHR43840">
    <property type="entry name" value="MITOCHONDRIAL METAL TRANSPORTER 1-RELATED"/>
    <property type="match status" value="1"/>
</dbReference>
<dbReference type="InterPro" id="IPR050291">
    <property type="entry name" value="CDF_Transporter"/>
</dbReference>
<feature type="domain" description="Cation efflux protein transmembrane" evidence="9">
    <location>
        <begin position="16"/>
        <end position="214"/>
    </location>
</feature>
<evidence type="ECO:0000256" key="4">
    <source>
        <dbReference type="ARBA" id="ARBA00022692"/>
    </source>
</evidence>
<dbReference type="Pfam" id="PF01545">
    <property type="entry name" value="Cation_efflux"/>
    <property type="match status" value="1"/>
</dbReference>
<comment type="subcellular location">
    <subcellularLocation>
        <location evidence="1">Membrane</location>
        <topology evidence="1">Multi-pass membrane protein</topology>
    </subcellularLocation>
</comment>
<dbReference type="RefSeq" id="WP_205106935.1">
    <property type="nucleotide sequence ID" value="NZ_JACJJL010000001.1"/>
</dbReference>
<keyword evidence="6 8" id="KW-0472">Membrane</keyword>
<keyword evidence="4 8" id="KW-0812">Transmembrane</keyword>
<proteinExistence type="inferred from homology"/>
<evidence type="ECO:0000313" key="12">
    <source>
        <dbReference type="Proteomes" id="UP000764045"/>
    </source>
</evidence>
<dbReference type="SUPFAM" id="SSF160240">
    <property type="entry name" value="Cation efflux protein cytoplasmic domain-like"/>
    <property type="match status" value="1"/>
</dbReference>
<dbReference type="InterPro" id="IPR027469">
    <property type="entry name" value="Cation_efflux_TMD_sf"/>
</dbReference>